<evidence type="ECO:0000256" key="20">
    <source>
        <dbReference type="ARBA" id="ARBA00080062"/>
    </source>
</evidence>
<protein>
    <recommendedName>
        <fullName evidence="17">Beta-galactoside alpha-2,6-sialyltransferase 1</fullName>
        <ecNumber evidence="16">2.4.3.1</ecNumber>
    </recommendedName>
    <alternativeName>
        <fullName evidence="20">CMP-N-acetylneuraminate-beta-galactosamide-alpha-2,6-sialyltransferase 1</fullName>
    </alternativeName>
    <alternativeName>
        <fullName evidence="19">ST6Gal I</fullName>
    </alternativeName>
    <alternativeName>
        <fullName evidence="18">Sialyltransferase 1</fullName>
    </alternativeName>
</protein>
<evidence type="ECO:0000256" key="4">
    <source>
        <dbReference type="ARBA" id="ARBA00006003"/>
    </source>
</evidence>
<dbReference type="GO" id="GO:0005576">
    <property type="term" value="C:extracellular region"/>
    <property type="evidence" value="ECO:0007669"/>
    <property type="project" value="UniProtKB-SubCell"/>
</dbReference>
<evidence type="ECO:0000256" key="14">
    <source>
        <dbReference type="ARBA" id="ARBA00023180"/>
    </source>
</evidence>
<reference evidence="22 23" key="1">
    <citation type="submission" date="2020-04" db="EMBL/GenBank/DDBJ databases">
        <authorList>
            <person name="Wallbank WR R."/>
            <person name="Pardo Diaz C."/>
            <person name="Kozak K."/>
            <person name="Martin S."/>
            <person name="Jiggins C."/>
            <person name="Moest M."/>
            <person name="Warren A I."/>
            <person name="Byers J.R.P. K."/>
            <person name="Montejo-Kovacevich G."/>
            <person name="Yen C E."/>
        </authorList>
    </citation>
    <scope>NUCLEOTIDE SEQUENCE [LARGE SCALE GENOMIC DNA]</scope>
</reference>
<dbReference type="GO" id="GO:0097503">
    <property type="term" value="P:sialylation"/>
    <property type="evidence" value="ECO:0007669"/>
    <property type="project" value="TreeGrafter"/>
</dbReference>
<dbReference type="Proteomes" id="UP000494256">
    <property type="component" value="Unassembled WGS sequence"/>
</dbReference>
<dbReference type="AlphaFoldDB" id="A0A8S0ZWW1"/>
<keyword evidence="12 21" id="KW-0472">Membrane</keyword>
<keyword evidence="13" id="KW-1015">Disulfide bond</keyword>
<dbReference type="Pfam" id="PF00777">
    <property type="entry name" value="Glyco_transf_29"/>
    <property type="match status" value="1"/>
</dbReference>
<dbReference type="CDD" id="cd23968">
    <property type="entry name" value="GT29_ST6GAL1_2"/>
    <property type="match status" value="1"/>
</dbReference>
<evidence type="ECO:0000313" key="22">
    <source>
        <dbReference type="EMBL" id="CAB3237209.1"/>
    </source>
</evidence>
<evidence type="ECO:0000256" key="10">
    <source>
        <dbReference type="ARBA" id="ARBA00022989"/>
    </source>
</evidence>
<keyword evidence="14" id="KW-0325">Glycoprotein</keyword>
<keyword evidence="7" id="KW-0808">Transferase</keyword>
<evidence type="ECO:0000256" key="16">
    <source>
        <dbReference type="ARBA" id="ARBA00034329"/>
    </source>
</evidence>
<evidence type="ECO:0000256" key="17">
    <source>
        <dbReference type="ARBA" id="ARBA00069321"/>
    </source>
</evidence>
<feature type="transmembrane region" description="Helical" evidence="21">
    <location>
        <begin position="6"/>
        <end position="27"/>
    </location>
</feature>
<keyword evidence="9" id="KW-0735">Signal-anchor</keyword>
<keyword evidence="6" id="KW-0328">Glycosyltransferase</keyword>
<dbReference type="EMBL" id="CADEBD010000303">
    <property type="protein sequence ID" value="CAB3237209.1"/>
    <property type="molecule type" value="Genomic_DNA"/>
</dbReference>
<proteinExistence type="inferred from homology"/>
<keyword evidence="10 21" id="KW-1133">Transmembrane helix</keyword>
<evidence type="ECO:0000256" key="15">
    <source>
        <dbReference type="ARBA" id="ARBA00034249"/>
    </source>
</evidence>
<evidence type="ECO:0000256" key="11">
    <source>
        <dbReference type="ARBA" id="ARBA00023034"/>
    </source>
</evidence>
<name>A0A8S0ZWW1_ARCPL</name>
<evidence type="ECO:0000256" key="7">
    <source>
        <dbReference type="ARBA" id="ARBA00022679"/>
    </source>
</evidence>
<evidence type="ECO:0000256" key="9">
    <source>
        <dbReference type="ARBA" id="ARBA00022968"/>
    </source>
</evidence>
<dbReference type="OrthoDB" id="8436363at2759"/>
<evidence type="ECO:0000256" key="8">
    <source>
        <dbReference type="ARBA" id="ARBA00022692"/>
    </source>
</evidence>
<sequence length="466" mass="53703">MKAAAMSVWVFINLLFFGMCGYLYLIWSQYWMYIEKQRLFSKTPEPEKSAPFLNYQETYIPENLMSGTSYNVNSRVNSLRKNRRSAIAVLWGNGIVTQTSNKSFVSHSNPSNNIVRKSNGSPRFPNIQTPLLEFDSDKYICDDLLSSDCTKRTAEFKDLLLKEFHRVLMGESKVFKSGLNAQNTYNVKYDSRNRKENSKGDVLCALKRVKVRTITADDEPFNKLGYKIPKSPLQEGHHFNTCAVVTSAGALLGSRLGDFIDSHDMVLRFNNAPTENYTEDVGSKTTFRVLNSQVVTKPHFKFLEDPLFRGVSILAWDPANFSSTLENWYNHPDYNLFPVYKRLLEERNEADVHILNPQVLWELWAVLQDTSGYRLRRNPPSSGFLGLWFSMHRCMRVRMFEYVPSARATRRCHYHVARDDVACTFGAWHPLAHEKALAERIRTNEDVDVFQRGFVDIPGFNTVTCQ</sequence>
<evidence type="ECO:0000313" key="23">
    <source>
        <dbReference type="Proteomes" id="UP000494256"/>
    </source>
</evidence>
<dbReference type="EC" id="2.4.3.1" evidence="16"/>
<keyword evidence="11" id="KW-0333">Golgi apparatus</keyword>
<dbReference type="Gene3D" id="3.90.1480.20">
    <property type="entry name" value="Glycosyl transferase family 29"/>
    <property type="match status" value="1"/>
</dbReference>
<evidence type="ECO:0000256" key="13">
    <source>
        <dbReference type="ARBA" id="ARBA00023157"/>
    </source>
</evidence>
<dbReference type="FunFam" id="3.90.1480.20:FF:000012">
    <property type="entry name" value="ST6 beta-galactoside alpha-2,6-sialyltransferase 1"/>
    <property type="match status" value="1"/>
</dbReference>
<dbReference type="GO" id="GO:0032580">
    <property type="term" value="C:Golgi cisterna membrane"/>
    <property type="evidence" value="ECO:0007669"/>
    <property type="project" value="UniProtKB-SubCell"/>
</dbReference>
<evidence type="ECO:0000256" key="6">
    <source>
        <dbReference type="ARBA" id="ARBA00022676"/>
    </source>
</evidence>
<accession>A0A8S0ZWW1</accession>
<comment type="caution">
    <text evidence="22">The sequence shown here is derived from an EMBL/GenBank/DDBJ whole genome shotgun (WGS) entry which is preliminary data.</text>
</comment>
<evidence type="ECO:0000256" key="19">
    <source>
        <dbReference type="ARBA" id="ARBA00076676"/>
    </source>
</evidence>
<evidence type="ECO:0000256" key="21">
    <source>
        <dbReference type="SAM" id="Phobius"/>
    </source>
</evidence>
<keyword evidence="8 21" id="KW-0812">Transmembrane</keyword>
<comment type="pathway">
    <text evidence="3">Protein modification; protein glycosylation.</text>
</comment>
<dbReference type="InterPro" id="IPR001675">
    <property type="entry name" value="Glyco_trans_29"/>
</dbReference>
<evidence type="ECO:0000256" key="18">
    <source>
        <dbReference type="ARBA" id="ARBA00076526"/>
    </source>
</evidence>
<evidence type="ECO:0000256" key="2">
    <source>
        <dbReference type="ARBA" id="ARBA00004613"/>
    </source>
</evidence>
<comment type="catalytic activity">
    <reaction evidence="15">
        <text>a beta-D-galactoside + CMP-N-acetyl-beta-neuraminate = an N-acetyl-alpha-neuraminyl-(2-&gt;6)-beta-D-galactosyl derivative + CMP + H(+)</text>
        <dbReference type="Rhea" id="RHEA:52104"/>
        <dbReference type="ChEBI" id="CHEBI:15378"/>
        <dbReference type="ChEBI" id="CHEBI:28034"/>
        <dbReference type="ChEBI" id="CHEBI:57812"/>
        <dbReference type="ChEBI" id="CHEBI:60377"/>
        <dbReference type="ChEBI" id="CHEBI:136398"/>
        <dbReference type="EC" id="2.4.3.1"/>
    </reaction>
</comment>
<evidence type="ECO:0000256" key="5">
    <source>
        <dbReference type="ARBA" id="ARBA00022525"/>
    </source>
</evidence>
<gene>
    <name evidence="22" type="ORF">APLA_LOCUS7725</name>
</gene>
<dbReference type="PANTHER" id="PTHR46059:SF1">
    <property type="entry name" value="BETA-GALACTOSIDE ALPHA-2,6-SIALYLTRANSFERASE"/>
    <property type="match status" value="1"/>
</dbReference>
<organism evidence="22 23">
    <name type="scientific">Arctia plantaginis</name>
    <name type="common">Wood tiger moth</name>
    <name type="synonym">Phalaena plantaginis</name>
    <dbReference type="NCBI Taxonomy" id="874455"/>
    <lineage>
        <taxon>Eukaryota</taxon>
        <taxon>Metazoa</taxon>
        <taxon>Ecdysozoa</taxon>
        <taxon>Arthropoda</taxon>
        <taxon>Hexapoda</taxon>
        <taxon>Insecta</taxon>
        <taxon>Pterygota</taxon>
        <taxon>Neoptera</taxon>
        <taxon>Endopterygota</taxon>
        <taxon>Lepidoptera</taxon>
        <taxon>Glossata</taxon>
        <taxon>Ditrysia</taxon>
        <taxon>Noctuoidea</taxon>
        <taxon>Erebidae</taxon>
        <taxon>Arctiinae</taxon>
        <taxon>Arctia</taxon>
    </lineage>
</organism>
<dbReference type="PANTHER" id="PTHR46059">
    <property type="entry name" value="BETA-GALACTOSIDE ALPHA-2,6-SIALYLTRANSFERASE"/>
    <property type="match status" value="1"/>
</dbReference>
<comment type="similarity">
    <text evidence="4">Belongs to the glycosyltransferase 29 family.</text>
</comment>
<dbReference type="InterPro" id="IPR038578">
    <property type="entry name" value="GT29-like_sf"/>
</dbReference>
<dbReference type="GO" id="GO:0003835">
    <property type="term" value="F:beta-galactoside alpha-2,6-sialyltransferase activity"/>
    <property type="evidence" value="ECO:0007669"/>
    <property type="project" value="UniProtKB-EC"/>
</dbReference>
<evidence type="ECO:0000256" key="1">
    <source>
        <dbReference type="ARBA" id="ARBA00004447"/>
    </source>
</evidence>
<evidence type="ECO:0000256" key="3">
    <source>
        <dbReference type="ARBA" id="ARBA00004922"/>
    </source>
</evidence>
<keyword evidence="5" id="KW-0964">Secreted</keyword>
<evidence type="ECO:0000256" key="12">
    <source>
        <dbReference type="ARBA" id="ARBA00023136"/>
    </source>
</evidence>
<comment type="subcellular location">
    <subcellularLocation>
        <location evidence="1">Golgi apparatus</location>
        <location evidence="1">Golgi stack membrane</location>
        <topology evidence="1">Single-pass type II membrane protein</topology>
    </subcellularLocation>
    <subcellularLocation>
        <location evidence="2">Secreted</location>
    </subcellularLocation>
</comment>